<dbReference type="Proteomes" id="UP000091857">
    <property type="component" value="Chromosome 9"/>
</dbReference>
<evidence type="ECO:0000313" key="2">
    <source>
        <dbReference type="Proteomes" id="UP000091857"/>
    </source>
</evidence>
<proteinExistence type="predicted"/>
<reference evidence="2" key="1">
    <citation type="journal article" date="2016" name="Nat. Biotechnol.">
        <title>Sequencing wild and cultivated cassava and related species reveals extensive interspecific hybridization and genetic diversity.</title>
        <authorList>
            <person name="Bredeson J.V."/>
            <person name="Lyons J.B."/>
            <person name="Prochnik S.E."/>
            <person name="Wu G.A."/>
            <person name="Ha C.M."/>
            <person name="Edsinger-Gonzales E."/>
            <person name="Grimwood J."/>
            <person name="Schmutz J."/>
            <person name="Rabbi I.Y."/>
            <person name="Egesi C."/>
            <person name="Nauluvula P."/>
            <person name="Lebot V."/>
            <person name="Ndunguru J."/>
            <person name="Mkamilo G."/>
            <person name="Bart R.S."/>
            <person name="Setter T.L."/>
            <person name="Gleadow R.M."/>
            <person name="Kulakow P."/>
            <person name="Ferguson M.E."/>
            <person name="Rounsley S."/>
            <person name="Rokhsar D.S."/>
        </authorList>
    </citation>
    <scope>NUCLEOTIDE SEQUENCE [LARGE SCALE GENOMIC DNA]</scope>
    <source>
        <strain evidence="2">cv. AM560-2</strain>
    </source>
</reference>
<sequence>MAVRIGLNPAQAMSYACGFSVLDSTSHFLSSSSLYLSSFIFFCNLLCPLFYSKFLDNMPGTEPQPSFLGRISIRRNQVMDVNYDSEQEDLELFQRNVADRFTDLLSPMDDAASTETLLSISWLRKLTDVFLCCEAEFKAVFIMGRDNSQICKPPMDRLIPELLDRAVKALDICNAVSSGVESVRQYEKFAGIAVSALEQKPMDDGQVKRARKALNSLLTAMNIDDKEKDFKGADRTGSFGRRGNTNSAHKEQVLGYFRSLSMIVAKNWSASKQIQAMCYNLVPPRGGEPTGLALPVYVISCVMVLVMWVLVAAVPCQERSGLATHFQIPRHLTWAHSMLGLQEKIWEEWKKKEKKGSMGLLEEIQRMEKLTMSLIEFADGFQFPGETEKMEEVEAQVAELAEICKKMEEGLVPLQTQIREVFHRIMRSRAEVLEMLDNASRVS</sequence>
<accession>A0ACB7H8B5</accession>
<comment type="caution">
    <text evidence="1">The sequence shown here is derived from an EMBL/GenBank/DDBJ whole genome shotgun (WGS) entry which is preliminary data.</text>
</comment>
<organism evidence="1 2">
    <name type="scientific">Manihot esculenta</name>
    <name type="common">Cassava</name>
    <name type="synonym">Jatropha manihot</name>
    <dbReference type="NCBI Taxonomy" id="3983"/>
    <lineage>
        <taxon>Eukaryota</taxon>
        <taxon>Viridiplantae</taxon>
        <taxon>Streptophyta</taxon>
        <taxon>Embryophyta</taxon>
        <taxon>Tracheophyta</taxon>
        <taxon>Spermatophyta</taxon>
        <taxon>Magnoliopsida</taxon>
        <taxon>eudicotyledons</taxon>
        <taxon>Gunneridae</taxon>
        <taxon>Pentapetalae</taxon>
        <taxon>rosids</taxon>
        <taxon>fabids</taxon>
        <taxon>Malpighiales</taxon>
        <taxon>Euphorbiaceae</taxon>
        <taxon>Crotonoideae</taxon>
        <taxon>Manihoteae</taxon>
        <taxon>Manihot</taxon>
    </lineage>
</organism>
<gene>
    <name evidence="1" type="ORF">MANES_09G173900v8</name>
</gene>
<evidence type="ECO:0000313" key="1">
    <source>
        <dbReference type="EMBL" id="KAG8648294.1"/>
    </source>
</evidence>
<keyword evidence="2" id="KW-1185">Reference proteome</keyword>
<dbReference type="EMBL" id="CM004395">
    <property type="protein sequence ID" value="KAG8648294.1"/>
    <property type="molecule type" value="Genomic_DNA"/>
</dbReference>
<protein>
    <submittedName>
        <fullName evidence="1">Uncharacterized protein</fullName>
    </submittedName>
</protein>
<name>A0ACB7H8B5_MANES</name>